<dbReference type="CDD" id="cd13125">
    <property type="entry name" value="MATE_like_10"/>
    <property type="match status" value="1"/>
</dbReference>
<feature type="transmembrane region" description="Helical" evidence="6">
    <location>
        <begin position="321"/>
        <end position="339"/>
    </location>
</feature>
<evidence type="ECO:0000256" key="6">
    <source>
        <dbReference type="SAM" id="Phobius"/>
    </source>
</evidence>
<dbReference type="InterPro" id="IPR044550">
    <property type="entry name" value="WzxE"/>
</dbReference>
<dbReference type="InterPro" id="IPR050833">
    <property type="entry name" value="Poly_Biosynth_Transport"/>
</dbReference>
<feature type="transmembrane region" description="Helical" evidence="6">
    <location>
        <begin position="243"/>
        <end position="263"/>
    </location>
</feature>
<feature type="transmembrane region" description="Helical" evidence="6">
    <location>
        <begin position="67"/>
        <end position="92"/>
    </location>
</feature>
<dbReference type="AlphaFoldDB" id="A0A2S1R296"/>
<dbReference type="GO" id="GO:0005886">
    <property type="term" value="C:plasma membrane"/>
    <property type="evidence" value="ECO:0007669"/>
    <property type="project" value="UniProtKB-SubCell"/>
</dbReference>
<evidence type="ECO:0000256" key="3">
    <source>
        <dbReference type="ARBA" id="ARBA00022692"/>
    </source>
</evidence>
<keyword evidence="2" id="KW-1003">Cell membrane</keyword>
<keyword evidence="5 6" id="KW-0472">Membrane</keyword>
<dbReference type="EMBL" id="CP029186">
    <property type="protein sequence ID" value="AWH86732.1"/>
    <property type="molecule type" value="Genomic_DNA"/>
</dbReference>
<dbReference type="GO" id="GO:0009246">
    <property type="term" value="P:enterobacterial common antigen biosynthetic process"/>
    <property type="evidence" value="ECO:0007669"/>
    <property type="project" value="InterPro"/>
</dbReference>
<evidence type="ECO:0000313" key="7">
    <source>
        <dbReference type="EMBL" id="AWH86732.1"/>
    </source>
</evidence>
<evidence type="ECO:0000256" key="2">
    <source>
        <dbReference type="ARBA" id="ARBA00022475"/>
    </source>
</evidence>
<accession>A0A2S1R296</accession>
<dbReference type="Proteomes" id="UP000244929">
    <property type="component" value="Chromosome"/>
</dbReference>
<sequence length="414" mass="46983">MLVRIAGGLLASKMVALFIGPAGMALTGNLRNFLTGLDSFSTLGFQNGIIKYTAQHANDEQKLYRTLATVFISIFFTILLLSSILLVLSGFWEEKIFGTGEYGWVFKVLAFSLPWYTGNLVFMAVLNGLGKYKQVIGINIWGNATGVLLSALMIWKLGITGALLGLIVYPALLFMFSFYLLYRTFPRFPFLRWKYFDRTILRGLFSYSQMSIISAILGPFVFLSIRNNLMENFSPSEAGFWESINRISVFYLMFSTTLLTVYFLPKLSTANSRDETRSIFLSYYKGIVPVFAAGLIAVYFLRHFIVQLLFSEEFMAMEGLFFWQLLGDFFKVCSLILGYELIAKKMTRSFIAFELVSFTILYVSSYFLIARYGSEGAVMAHTFTSLIFLILLLIFSRKKILPAFLNKPVINNGK</sequence>
<feature type="transmembrane region" description="Helical" evidence="6">
    <location>
        <begin position="376"/>
        <end position="395"/>
    </location>
</feature>
<feature type="transmembrane region" description="Helical" evidence="6">
    <location>
        <begin position="283"/>
        <end position="301"/>
    </location>
</feature>
<reference evidence="7 8" key="1">
    <citation type="submission" date="2018-04" db="EMBL/GenBank/DDBJ databases">
        <title>Genome sequencing of Flavobacterium sp. HYN0059.</title>
        <authorList>
            <person name="Yi H."/>
            <person name="Baek C."/>
        </authorList>
    </citation>
    <scope>NUCLEOTIDE SEQUENCE [LARGE SCALE GENOMIC DNA]</scope>
    <source>
        <strain evidence="7 8">HYN0059</strain>
    </source>
</reference>
<evidence type="ECO:0000256" key="4">
    <source>
        <dbReference type="ARBA" id="ARBA00022989"/>
    </source>
</evidence>
<feature type="transmembrane region" description="Helical" evidence="6">
    <location>
        <begin position="104"/>
        <end position="126"/>
    </location>
</feature>
<keyword evidence="3 6" id="KW-0812">Transmembrane</keyword>
<organism evidence="7 8">
    <name type="scientific">Flavobacterium album</name>
    <dbReference type="NCBI Taxonomy" id="2175091"/>
    <lineage>
        <taxon>Bacteria</taxon>
        <taxon>Pseudomonadati</taxon>
        <taxon>Bacteroidota</taxon>
        <taxon>Flavobacteriia</taxon>
        <taxon>Flavobacteriales</taxon>
        <taxon>Flavobacteriaceae</taxon>
        <taxon>Flavobacterium</taxon>
    </lineage>
</organism>
<evidence type="ECO:0000256" key="5">
    <source>
        <dbReference type="ARBA" id="ARBA00023136"/>
    </source>
</evidence>
<protein>
    <submittedName>
        <fullName evidence="7">O-antigen translocase</fullName>
    </submittedName>
</protein>
<keyword evidence="4 6" id="KW-1133">Transmembrane helix</keyword>
<feature type="transmembrane region" description="Helical" evidence="6">
    <location>
        <begin position="351"/>
        <end position="370"/>
    </location>
</feature>
<proteinExistence type="predicted"/>
<dbReference type="PANTHER" id="PTHR30250">
    <property type="entry name" value="PST FAMILY PREDICTED COLANIC ACID TRANSPORTER"/>
    <property type="match status" value="1"/>
</dbReference>
<feature type="transmembrane region" description="Helical" evidence="6">
    <location>
        <begin position="161"/>
        <end position="182"/>
    </location>
</feature>
<keyword evidence="8" id="KW-1185">Reference proteome</keyword>
<comment type="subcellular location">
    <subcellularLocation>
        <location evidence="1">Cell membrane</location>
        <topology evidence="1">Multi-pass membrane protein</topology>
    </subcellularLocation>
</comment>
<name>A0A2S1R296_9FLAO</name>
<dbReference type="PANTHER" id="PTHR30250:SF30">
    <property type="entry name" value="LIPID III FLIPPASE"/>
    <property type="match status" value="1"/>
</dbReference>
<gene>
    <name evidence="7" type="ORF">HYN59_17175</name>
</gene>
<dbReference type="KEGG" id="falb:HYN59_17175"/>
<evidence type="ECO:0000256" key="1">
    <source>
        <dbReference type="ARBA" id="ARBA00004651"/>
    </source>
</evidence>
<feature type="transmembrane region" description="Helical" evidence="6">
    <location>
        <begin position="203"/>
        <end position="223"/>
    </location>
</feature>
<evidence type="ECO:0000313" key="8">
    <source>
        <dbReference type="Proteomes" id="UP000244929"/>
    </source>
</evidence>
<feature type="transmembrane region" description="Helical" evidence="6">
    <location>
        <begin position="138"/>
        <end position="155"/>
    </location>
</feature>